<dbReference type="EMBL" id="AZDU01000013">
    <property type="protein sequence ID" value="KRL02360.1"/>
    <property type="molecule type" value="Genomic_DNA"/>
</dbReference>
<evidence type="ECO:0000313" key="2">
    <source>
        <dbReference type="Proteomes" id="UP000051074"/>
    </source>
</evidence>
<organism evidence="1 2">
    <name type="scientific">Lactobacillus equicursoris DSM 19284 = JCM 14600 = CIP 110162</name>
    <dbReference type="NCBI Taxonomy" id="1293597"/>
    <lineage>
        <taxon>Bacteria</taxon>
        <taxon>Bacillati</taxon>
        <taxon>Bacillota</taxon>
        <taxon>Bacilli</taxon>
        <taxon>Lactobacillales</taxon>
        <taxon>Lactobacillaceae</taxon>
        <taxon>Lactobacillus</taxon>
    </lineage>
</organism>
<accession>A0A0R1MFH6</accession>
<protein>
    <submittedName>
        <fullName evidence="1">TPR repeat-containing protein</fullName>
    </submittedName>
</protein>
<dbReference type="Gene3D" id="1.25.40.10">
    <property type="entry name" value="Tetratricopeptide repeat domain"/>
    <property type="match status" value="1"/>
</dbReference>
<dbReference type="Pfam" id="PF14559">
    <property type="entry name" value="TPR_19"/>
    <property type="match status" value="1"/>
</dbReference>
<dbReference type="Proteomes" id="UP000051074">
    <property type="component" value="Unassembled WGS sequence"/>
</dbReference>
<dbReference type="RefSeq" id="WP_081586769.1">
    <property type="nucleotide sequence ID" value="NZ_CAMA01000078.1"/>
</dbReference>
<dbReference type="AlphaFoldDB" id="A0A0R1MFH6"/>
<comment type="caution">
    <text evidence="1">The sequence shown here is derived from an EMBL/GenBank/DDBJ whole genome shotgun (WGS) entry which is preliminary data.</text>
</comment>
<sequence length="220" mass="24773">MMNENKQIDELYQAGKSKEAIHQLIALIDQEPKNANNYMQLATYLLDQGSPEQAQELLEKARGLVDNPGDLDYDLAVAYYANGDFDKSLALLKNIPNDDLTLYQKALVYLKMGQTSRALAHALSIKEQGDKVKELLGDIWLALGDLKAAEGSFLAIPEKKRSAKVNFLLGVSCLEADRDRVDQFFAKAEKMDPKYYKQAKNQYQSLLKLVRQKQGGQDKK</sequence>
<evidence type="ECO:0000313" key="1">
    <source>
        <dbReference type="EMBL" id="KRL02360.1"/>
    </source>
</evidence>
<dbReference type="eggNOG" id="COG0457">
    <property type="taxonomic scope" value="Bacteria"/>
</dbReference>
<dbReference type="PATRIC" id="fig|1293597.4.peg.344"/>
<keyword evidence="2" id="KW-1185">Reference proteome</keyword>
<dbReference type="STRING" id="1293597.FC20_GL000308"/>
<name>A0A0R1MFH6_9LACO</name>
<gene>
    <name evidence="1" type="ORF">FC20_GL000308</name>
</gene>
<proteinExistence type="predicted"/>
<reference evidence="1 2" key="1">
    <citation type="journal article" date="2015" name="Genome Announc.">
        <title>Expanding the biotechnology potential of lactobacilli through comparative genomics of 213 strains and associated genera.</title>
        <authorList>
            <person name="Sun Z."/>
            <person name="Harris H.M."/>
            <person name="McCann A."/>
            <person name="Guo C."/>
            <person name="Argimon S."/>
            <person name="Zhang W."/>
            <person name="Yang X."/>
            <person name="Jeffery I.B."/>
            <person name="Cooney J.C."/>
            <person name="Kagawa T.F."/>
            <person name="Liu W."/>
            <person name="Song Y."/>
            <person name="Salvetti E."/>
            <person name="Wrobel A."/>
            <person name="Rasinkangas P."/>
            <person name="Parkhill J."/>
            <person name="Rea M.C."/>
            <person name="O'Sullivan O."/>
            <person name="Ritari J."/>
            <person name="Douillard F.P."/>
            <person name="Paul Ross R."/>
            <person name="Yang R."/>
            <person name="Briner A.E."/>
            <person name="Felis G.E."/>
            <person name="de Vos W.M."/>
            <person name="Barrangou R."/>
            <person name="Klaenhammer T.R."/>
            <person name="Caufield P.W."/>
            <person name="Cui Y."/>
            <person name="Zhang H."/>
            <person name="O'Toole P.W."/>
        </authorList>
    </citation>
    <scope>NUCLEOTIDE SEQUENCE [LARGE SCALE GENOMIC DNA]</scope>
    <source>
        <strain evidence="1 2">DSM 19284</strain>
    </source>
</reference>
<dbReference type="SUPFAM" id="SSF48452">
    <property type="entry name" value="TPR-like"/>
    <property type="match status" value="1"/>
</dbReference>
<dbReference type="InterPro" id="IPR011990">
    <property type="entry name" value="TPR-like_helical_dom_sf"/>
</dbReference>